<keyword evidence="6 12" id="KW-0547">Nucleotide-binding</keyword>
<dbReference type="Pfam" id="PF01921">
    <property type="entry name" value="tRNA-synt_1f"/>
    <property type="match status" value="1"/>
</dbReference>
<comment type="subcellular location">
    <subcellularLocation>
        <location evidence="1 12">Cytoplasm</location>
    </subcellularLocation>
</comment>
<dbReference type="GO" id="GO:0004824">
    <property type="term" value="F:lysine-tRNA ligase activity"/>
    <property type="evidence" value="ECO:0007669"/>
    <property type="project" value="UniProtKB-UniRule"/>
</dbReference>
<keyword evidence="8 13" id="KW-0694">RNA-binding</keyword>
<evidence type="ECO:0000256" key="11">
    <source>
        <dbReference type="ARBA" id="ARBA00048573"/>
    </source>
</evidence>
<evidence type="ECO:0000256" key="6">
    <source>
        <dbReference type="ARBA" id="ARBA00022741"/>
    </source>
</evidence>
<evidence type="ECO:0000313" key="16">
    <source>
        <dbReference type="Proteomes" id="UP000190395"/>
    </source>
</evidence>
<dbReference type="Gene3D" id="1.10.10.350">
    <property type="match status" value="1"/>
</dbReference>
<evidence type="ECO:0000256" key="2">
    <source>
        <dbReference type="ARBA" id="ARBA00005594"/>
    </source>
</evidence>
<keyword evidence="9 12" id="KW-0648">Protein biosynthesis</keyword>
<organism evidence="15 16">
    <name type="scientific">Treponema berlinense</name>
    <dbReference type="NCBI Taxonomy" id="225004"/>
    <lineage>
        <taxon>Bacteria</taxon>
        <taxon>Pseudomonadati</taxon>
        <taxon>Spirochaetota</taxon>
        <taxon>Spirochaetia</taxon>
        <taxon>Spirochaetales</taxon>
        <taxon>Treponemataceae</taxon>
        <taxon>Treponema</taxon>
    </lineage>
</organism>
<evidence type="ECO:0000256" key="1">
    <source>
        <dbReference type="ARBA" id="ARBA00004496"/>
    </source>
</evidence>
<dbReference type="AlphaFoldDB" id="A0A1T4PQX3"/>
<name>A0A1T4PQX3_9SPIR</name>
<keyword evidence="16" id="KW-1185">Reference proteome</keyword>
<dbReference type="Gene3D" id="3.40.50.620">
    <property type="entry name" value="HUPs"/>
    <property type="match status" value="2"/>
</dbReference>
<dbReference type="GO" id="GO:0005737">
    <property type="term" value="C:cytoplasm"/>
    <property type="evidence" value="ECO:0007669"/>
    <property type="project" value="UniProtKB-SubCell"/>
</dbReference>
<evidence type="ECO:0000259" key="14">
    <source>
        <dbReference type="PROSITE" id="PS50886"/>
    </source>
</evidence>
<dbReference type="PROSITE" id="PS50886">
    <property type="entry name" value="TRBD"/>
    <property type="match status" value="1"/>
</dbReference>
<dbReference type="Gene3D" id="6.10.20.10">
    <property type="entry name" value="Lysine tRNA ligase, stem contact fold domain"/>
    <property type="match status" value="1"/>
</dbReference>
<evidence type="ECO:0000256" key="5">
    <source>
        <dbReference type="ARBA" id="ARBA00022598"/>
    </source>
</evidence>
<comment type="catalytic activity">
    <reaction evidence="11 12">
        <text>tRNA(Lys) + L-lysine + ATP = L-lysyl-tRNA(Lys) + AMP + diphosphate</text>
        <dbReference type="Rhea" id="RHEA:20792"/>
        <dbReference type="Rhea" id="RHEA-COMP:9696"/>
        <dbReference type="Rhea" id="RHEA-COMP:9697"/>
        <dbReference type="ChEBI" id="CHEBI:30616"/>
        <dbReference type="ChEBI" id="CHEBI:32551"/>
        <dbReference type="ChEBI" id="CHEBI:33019"/>
        <dbReference type="ChEBI" id="CHEBI:78442"/>
        <dbReference type="ChEBI" id="CHEBI:78529"/>
        <dbReference type="ChEBI" id="CHEBI:456215"/>
        <dbReference type="EC" id="6.1.1.6"/>
    </reaction>
</comment>
<feature type="short sequence motif" description="'HIGH' region" evidence="12">
    <location>
        <begin position="38"/>
        <end position="46"/>
    </location>
</feature>
<dbReference type="HAMAP" id="MF_00177">
    <property type="entry name" value="Lys_tRNA_synth_class1"/>
    <property type="match status" value="1"/>
</dbReference>
<dbReference type="EMBL" id="FUXC01000010">
    <property type="protein sequence ID" value="SJZ93982.1"/>
    <property type="molecule type" value="Genomic_DNA"/>
</dbReference>
<dbReference type="Proteomes" id="UP000190395">
    <property type="component" value="Unassembled WGS sequence"/>
</dbReference>
<dbReference type="STRING" id="225004.SAMN02745152_01680"/>
<protein>
    <recommendedName>
        <fullName evidence="12">Lysine--tRNA ligase</fullName>
        <ecNumber evidence="12">6.1.1.6</ecNumber>
    </recommendedName>
    <alternativeName>
        <fullName evidence="12">Lysyl-tRNA synthetase</fullName>
        <shortName evidence="12">LysRS</shortName>
    </alternativeName>
</protein>
<dbReference type="InterPro" id="IPR008925">
    <property type="entry name" value="aa_tRNA-synth_I_cd-bd_sf"/>
</dbReference>
<dbReference type="GO" id="GO:0000049">
    <property type="term" value="F:tRNA binding"/>
    <property type="evidence" value="ECO:0007669"/>
    <property type="project" value="UniProtKB-UniRule"/>
</dbReference>
<dbReference type="PROSITE" id="PS00178">
    <property type="entry name" value="AA_TRNA_LIGASE_I"/>
    <property type="match status" value="1"/>
</dbReference>
<dbReference type="SUPFAM" id="SSF48163">
    <property type="entry name" value="An anticodon-binding domain of class I aminoacyl-tRNA synthetases"/>
    <property type="match status" value="1"/>
</dbReference>
<evidence type="ECO:0000256" key="3">
    <source>
        <dbReference type="ARBA" id="ARBA00022490"/>
    </source>
</evidence>
<proteinExistence type="inferred from homology"/>
<dbReference type="EC" id="6.1.1.6" evidence="12"/>
<gene>
    <name evidence="12" type="primary">lysS</name>
    <name evidence="15" type="ORF">SAMN02745152_01680</name>
</gene>
<dbReference type="GO" id="GO:0005524">
    <property type="term" value="F:ATP binding"/>
    <property type="evidence" value="ECO:0007669"/>
    <property type="project" value="UniProtKB-UniRule"/>
</dbReference>
<dbReference type="InterPro" id="IPR001412">
    <property type="entry name" value="aa-tRNA-synth_I_CS"/>
</dbReference>
<dbReference type="SUPFAM" id="SSF50249">
    <property type="entry name" value="Nucleic acid-binding proteins"/>
    <property type="match status" value="1"/>
</dbReference>
<dbReference type="InterPro" id="IPR012340">
    <property type="entry name" value="NA-bd_OB-fold"/>
</dbReference>
<dbReference type="PANTHER" id="PTHR37940:SF1">
    <property type="entry name" value="LYSINE--TRNA LIGASE"/>
    <property type="match status" value="1"/>
</dbReference>
<evidence type="ECO:0000313" key="15">
    <source>
        <dbReference type="EMBL" id="SJZ93982.1"/>
    </source>
</evidence>
<comment type="caution">
    <text evidence="12">Lacks conserved residue(s) required for the propagation of feature annotation.</text>
</comment>
<dbReference type="Gene3D" id="1.10.10.770">
    <property type="match status" value="1"/>
</dbReference>
<dbReference type="InterPro" id="IPR020751">
    <property type="entry name" value="aa-tRNA-synth_I_codon-bd_sub2"/>
</dbReference>
<keyword evidence="5 12" id="KW-0436">Ligase</keyword>
<reference evidence="15 16" key="1">
    <citation type="submission" date="2017-02" db="EMBL/GenBank/DDBJ databases">
        <authorList>
            <person name="Peterson S.W."/>
        </authorList>
    </citation>
    <scope>NUCLEOTIDE SEQUENCE [LARGE SCALE GENOMIC DNA]</scope>
    <source>
        <strain evidence="15 16">ATCC BAA-909</strain>
    </source>
</reference>
<keyword evidence="7 12" id="KW-0067">ATP-binding</keyword>
<evidence type="ECO:0000256" key="13">
    <source>
        <dbReference type="PROSITE-ProRule" id="PRU00209"/>
    </source>
</evidence>
<dbReference type="GO" id="GO:0006430">
    <property type="term" value="P:lysyl-tRNA aminoacylation"/>
    <property type="evidence" value="ECO:0007669"/>
    <property type="project" value="UniProtKB-UniRule"/>
</dbReference>
<comment type="similarity">
    <text evidence="2 12">Belongs to the class-I aminoacyl-tRNA synthetase family.</text>
</comment>
<dbReference type="InterPro" id="IPR014729">
    <property type="entry name" value="Rossmann-like_a/b/a_fold"/>
</dbReference>
<dbReference type="SUPFAM" id="SSF52374">
    <property type="entry name" value="Nucleotidylyl transferase"/>
    <property type="match status" value="1"/>
</dbReference>
<dbReference type="InterPro" id="IPR002904">
    <property type="entry name" value="Lys-tRNA-ligase"/>
</dbReference>
<accession>A0A1T4PQX3</accession>
<evidence type="ECO:0000256" key="10">
    <source>
        <dbReference type="ARBA" id="ARBA00023146"/>
    </source>
</evidence>
<keyword evidence="4 13" id="KW-0820">tRNA-binding</keyword>
<evidence type="ECO:0000256" key="8">
    <source>
        <dbReference type="ARBA" id="ARBA00022884"/>
    </source>
</evidence>
<evidence type="ECO:0000256" key="7">
    <source>
        <dbReference type="ARBA" id="ARBA00022840"/>
    </source>
</evidence>
<dbReference type="PANTHER" id="PTHR37940">
    <property type="entry name" value="LYSINE--TRNA LIGASE"/>
    <property type="match status" value="1"/>
</dbReference>
<feature type="domain" description="TRNA-binding" evidence="14">
    <location>
        <begin position="574"/>
        <end position="679"/>
    </location>
</feature>
<dbReference type="Pfam" id="PF01588">
    <property type="entry name" value="tRNA_bind"/>
    <property type="match status" value="1"/>
</dbReference>
<dbReference type="InterPro" id="IPR042078">
    <property type="entry name" value="Lys-tRNA-ligase_SC_fold"/>
</dbReference>
<dbReference type="CDD" id="cd02153">
    <property type="entry name" value="tRNA_bindingDomain"/>
    <property type="match status" value="1"/>
</dbReference>
<evidence type="ECO:0000256" key="12">
    <source>
        <dbReference type="HAMAP-Rule" id="MF_00177"/>
    </source>
</evidence>
<dbReference type="OrthoDB" id="9803151at2"/>
<sequence length="735" mass="83930">MSERNISELCHWADQQAERIIKQKGELDLYTCASGITPSGTVHIGNFREIITVDLIVRALRDRGKNVRFIYSWDDYDVFRKVPGNMPKPEVLEKYLRYPITMVPDTFERDENYARHHEKDIETQLPRVGIHPEFLYQASRYRANRYAEGMKTAMQHRDVIKECLNTYRDDEHKMKPEDVYWPVAAFCCNCNKDTTEILDYDGEYGITYKCTSCGHVEKGDLRTSKEFKLGWRVDWPMRWNEEKVVFEPGGKDHISPGGSYDTAKLVSKRLYNWDAPVTMKYDFVKLKGVPGKMSSSKGKVISLVDALEVYQPEVLRYIFAQNKVDHEFSISFDLDVVTVYEAYDRTERIAWGKELPKEKDEKKRESIINHEKRIYELSQVEPGFPKVEPYQIGFRLLTTLLQTYSGDIDAVIKSLGDVKPEQEEVLRRRCVCAWYWINESAPDCAPDFCFKIRNDGTTAKLPHALADAVKKVHDEVLPKISSFQTDRDCQEAIYAVATSLGIDAKQLFTALYEVIIGKDQGPRLGSFMRIIEAGKLERLLASVEGVDESKLQKKTTEKKLTPEQIDKLPPAERFSRRVILKVSKIEKVEQHPGGAFLYILTLNTGDSEPRQIVSSIVPFYKAEELLGKNIVLVYNLKPANFRGVRSNGMLLAASDPAVTDKETCEVIFAPQFEVGTILEPEGFSAPEEELCFVKADKFAEMGLHTKSGFVEIDGKKIGANGKFLTVEVYKDGKVK</sequence>
<evidence type="ECO:0000256" key="9">
    <source>
        <dbReference type="ARBA" id="ARBA00022917"/>
    </source>
</evidence>
<dbReference type="InterPro" id="IPR002547">
    <property type="entry name" value="tRNA-bd_dom"/>
</dbReference>
<dbReference type="NCBIfam" id="TIGR00467">
    <property type="entry name" value="lysS_arch"/>
    <property type="match status" value="1"/>
</dbReference>
<feature type="short sequence motif" description="'KMSKS' region" evidence="12">
    <location>
        <begin position="292"/>
        <end position="296"/>
    </location>
</feature>
<dbReference type="Gene3D" id="2.40.50.140">
    <property type="entry name" value="Nucleic acid-binding proteins"/>
    <property type="match status" value="1"/>
</dbReference>
<keyword evidence="10 12" id="KW-0030">Aminoacyl-tRNA synthetase</keyword>
<evidence type="ECO:0000256" key="4">
    <source>
        <dbReference type="ARBA" id="ARBA00022555"/>
    </source>
</evidence>
<keyword evidence="3 12" id="KW-0963">Cytoplasm</keyword>